<evidence type="ECO:0000313" key="3">
    <source>
        <dbReference type="Proteomes" id="UP000024404"/>
    </source>
</evidence>
<keyword evidence="1" id="KW-0812">Transmembrane</keyword>
<feature type="transmembrane region" description="Helical" evidence="1">
    <location>
        <begin position="12"/>
        <end position="33"/>
    </location>
</feature>
<reference evidence="2" key="2">
    <citation type="submission" date="2022-06" db="UniProtKB">
        <authorList>
            <consortium name="EnsemblMetazoa"/>
        </authorList>
    </citation>
    <scope>IDENTIFICATION</scope>
</reference>
<keyword evidence="1" id="KW-0472">Membrane</keyword>
<proteinExistence type="predicted"/>
<accession>A0A8R1XYX1</accession>
<protein>
    <submittedName>
        <fullName evidence="2">Uncharacterized protein</fullName>
    </submittedName>
</protein>
<dbReference type="EMBL" id="CMVM020000161">
    <property type="status" value="NOT_ANNOTATED_CDS"/>
    <property type="molecule type" value="Genomic_DNA"/>
</dbReference>
<evidence type="ECO:0000313" key="2">
    <source>
        <dbReference type="EnsemblMetazoa" id="OVOC5580.1"/>
    </source>
</evidence>
<dbReference type="Proteomes" id="UP000024404">
    <property type="component" value="Unassembled WGS sequence"/>
</dbReference>
<reference evidence="3" key="1">
    <citation type="submission" date="2013-10" db="EMBL/GenBank/DDBJ databases">
        <title>Genome sequencing of Onchocerca volvulus.</title>
        <authorList>
            <person name="Cotton J."/>
            <person name="Tsai J."/>
            <person name="Stanley E."/>
            <person name="Tracey A."/>
            <person name="Holroyd N."/>
            <person name="Lustigman S."/>
            <person name="Berriman M."/>
        </authorList>
    </citation>
    <scope>NUCLEOTIDE SEQUENCE</scope>
</reference>
<sequence>MYPAPIAASLHAAQLLVKTIFVYGVAVISACRYNRKRHTYHIRAGYSDATPHQPLDSARP</sequence>
<keyword evidence="1" id="KW-1133">Transmembrane helix</keyword>
<name>A0A8R1XYX1_ONCVO</name>
<keyword evidence="3" id="KW-1185">Reference proteome</keyword>
<dbReference type="EnsemblMetazoa" id="OVOC5580.1">
    <property type="protein sequence ID" value="OVOC5580.1"/>
    <property type="gene ID" value="WBGene00242389"/>
</dbReference>
<evidence type="ECO:0000256" key="1">
    <source>
        <dbReference type="SAM" id="Phobius"/>
    </source>
</evidence>
<organism evidence="2 3">
    <name type="scientific">Onchocerca volvulus</name>
    <dbReference type="NCBI Taxonomy" id="6282"/>
    <lineage>
        <taxon>Eukaryota</taxon>
        <taxon>Metazoa</taxon>
        <taxon>Ecdysozoa</taxon>
        <taxon>Nematoda</taxon>
        <taxon>Chromadorea</taxon>
        <taxon>Rhabditida</taxon>
        <taxon>Spirurina</taxon>
        <taxon>Spiruromorpha</taxon>
        <taxon>Filarioidea</taxon>
        <taxon>Onchocercidae</taxon>
        <taxon>Onchocerca</taxon>
    </lineage>
</organism>
<dbReference type="AlphaFoldDB" id="A0A8R1XYX1"/>